<dbReference type="OrthoDB" id="586335at2759"/>
<accession>A0A835BVE2</accession>
<feature type="region of interest" description="Disordered" evidence="1">
    <location>
        <begin position="1"/>
        <end position="66"/>
    </location>
</feature>
<dbReference type="EMBL" id="JACEFO010001828">
    <property type="protein sequence ID" value="KAF8700193.1"/>
    <property type="molecule type" value="Genomic_DNA"/>
</dbReference>
<dbReference type="InterPro" id="IPR005174">
    <property type="entry name" value="KIB1-4_b-propeller"/>
</dbReference>
<dbReference type="PANTHER" id="PTHR33110">
    <property type="entry name" value="F-BOX/KELCH-REPEAT PROTEIN-RELATED"/>
    <property type="match status" value="1"/>
</dbReference>
<dbReference type="PANTHER" id="PTHR33110:SF111">
    <property type="entry name" value="DUF295 DOMAIN-CONTAINING PROTEIN"/>
    <property type="match status" value="1"/>
</dbReference>
<evidence type="ECO:0000259" key="3">
    <source>
        <dbReference type="Pfam" id="PF12937"/>
    </source>
</evidence>
<dbReference type="Proteomes" id="UP000636709">
    <property type="component" value="Unassembled WGS sequence"/>
</dbReference>
<name>A0A835BVE2_9POAL</name>
<evidence type="ECO:0000313" key="5">
    <source>
        <dbReference type="Proteomes" id="UP000636709"/>
    </source>
</evidence>
<feature type="compositionally biased region" description="Basic residues" evidence="1">
    <location>
        <begin position="44"/>
        <end position="55"/>
    </location>
</feature>
<comment type="caution">
    <text evidence="4">The sequence shown here is derived from an EMBL/GenBank/DDBJ whole genome shotgun (WGS) entry which is preliminary data.</text>
</comment>
<gene>
    <name evidence="4" type="ORF">HU200_034570</name>
</gene>
<evidence type="ECO:0000313" key="4">
    <source>
        <dbReference type="EMBL" id="KAF8700193.1"/>
    </source>
</evidence>
<keyword evidence="5" id="KW-1185">Reference proteome</keyword>
<dbReference type="Pfam" id="PF12937">
    <property type="entry name" value="F-box-like"/>
    <property type="match status" value="1"/>
</dbReference>
<dbReference type="SUPFAM" id="SSF81383">
    <property type="entry name" value="F-box domain"/>
    <property type="match status" value="1"/>
</dbReference>
<dbReference type="InterPro" id="IPR001810">
    <property type="entry name" value="F-box_dom"/>
</dbReference>
<dbReference type="Gene3D" id="1.20.1280.50">
    <property type="match status" value="1"/>
</dbReference>
<protein>
    <recommendedName>
        <fullName evidence="6">DUF295 domain-containing protein</fullName>
    </recommendedName>
</protein>
<sequence>MGHQAHISPYSVTRRSPASQSLPRSPPLSVSSQNCLPTSDGGHHRPRPNSSRRSKSTVPPRWSSISGNPPPFLASALAAPLSLCSSGPRLGRRVRGVRRIAHVSATRAGVFSSAFLGAKCFLSDACRSSLSRLQGGLLAQQMAEGTGPSWSDLPVELAGKILGRLPALSDRVRFAAVCPQWRAAALQGRLPPPMPLLLLPDATVYSLPGSEPFHFSSCVGHRDACGDWLVFSGEDGFFLRNPLSNATVTLPPLSRIRVQHVGEGEAGRVRMEMCEGEELFAPKIMFCSPHLVAATVRFRTETRIAVCQPGATSYWSVHVDHSWIPLFIDMVHHQGKLCSISNMGALLAIDVSVDHSTGDPSVSQIQEVISGILASQLPYRGFGTMKVPYLVESCGVLLCVWRMIDLLYEPGQCDRIEDVATEQNRFEVYEANFEESRWDKVTTLGDDQVLFLHQQCSRSVSISYNEMAGDRIFFMDTDKGYYVFYRKEASSSCRVYDMRDGKVSTPLPMVSWKQPGKVIATWIFPSELN</sequence>
<feature type="domain" description="F-box" evidence="3">
    <location>
        <begin position="150"/>
        <end position="189"/>
    </location>
</feature>
<dbReference type="Pfam" id="PF03478">
    <property type="entry name" value="Beta-prop_KIB1-4"/>
    <property type="match status" value="1"/>
</dbReference>
<reference evidence="4" key="1">
    <citation type="submission" date="2020-07" db="EMBL/GenBank/DDBJ databases">
        <title>Genome sequence and genetic diversity analysis of an under-domesticated orphan crop, white fonio (Digitaria exilis).</title>
        <authorList>
            <person name="Bennetzen J.L."/>
            <person name="Chen S."/>
            <person name="Ma X."/>
            <person name="Wang X."/>
            <person name="Yssel A.E.J."/>
            <person name="Chaluvadi S.R."/>
            <person name="Johnson M."/>
            <person name="Gangashetty P."/>
            <person name="Hamidou F."/>
            <person name="Sanogo M.D."/>
            <person name="Zwaenepoel A."/>
            <person name="Wallace J."/>
            <person name="Van De Peer Y."/>
            <person name="Van Deynze A."/>
        </authorList>
    </citation>
    <scope>NUCLEOTIDE SEQUENCE</scope>
    <source>
        <tissue evidence="4">Leaves</tissue>
    </source>
</reference>
<proteinExistence type="predicted"/>
<feature type="domain" description="KIB1-4 beta-propeller" evidence="2">
    <location>
        <begin position="199"/>
        <end position="484"/>
    </location>
</feature>
<evidence type="ECO:0008006" key="6">
    <source>
        <dbReference type="Google" id="ProtNLM"/>
    </source>
</evidence>
<dbReference type="InterPro" id="IPR036047">
    <property type="entry name" value="F-box-like_dom_sf"/>
</dbReference>
<evidence type="ECO:0000256" key="1">
    <source>
        <dbReference type="SAM" id="MobiDB-lite"/>
    </source>
</evidence>
<organism evidence="4 5">
    <name type="scientific">Digitaria exilis</name>
    <dbReference type="NCBI Taxonomy" id="1010633"/>
    <lineage>
        <taxon>Eukaryota</taxon>
        <taxon>Viridiplantae</taxon>
        <taxon>Streptophyta</taxon>
        <taxon>Embryophyta</taxon>
        <taxon>Tracheophyta</taxon>
        <taxon>Spermatophyta</taxon>
        <taxon>Magnoliopsida</taxon>
        <taxon>Liliopsida</taxon>
        <taxon>Poales</taxon>
        <taxon>Poaceae</taxon>
        <taxon>PACMAD clade</taxon>
        <taxon>Panicoideae</taxon>
        <taxon>Panicodae</taxon>
        <taxon>Paniceae</taxon>
        <taxon>Anthephorinae</taxon>
        <taxon>Digitaria</taxon>
    </lineage>
</organism>
<dbReference type="AlphaFoldDB" id="A0A835BVE2"/>
<feature type="compositionally biased region" description="Low complexity" evidence="1">
    <location>
        <begin position="14"/>
        <end position="33"/>
    </location>
</feature>
<dbReference type="CDD" id="cd09917">
    <property type="entry name" value="F-box_SF"/>
    <property type="match status" value="1"/>
</dbReference>
<evidence type="ECO:0000259" key="2">
    <source>
        <dbReference type="Pfam" id="PF03478"/>
    </source>
</evidence>